<dbReference type="InterPro" id="IPR037455">
    <property type="entry name" value="LucA/IucC-like"/>
</dbReference>
<proteinExistence type="predicted"/>
<keyword evidence="4" id="KW-1185">Reference proteome</keyword>
<dbReference type="InterPro" id="IPR022770">
    <property type="entry name" value="IucA/IucC-like_C"/>
</dbReference>
<feature type="domain" description="Aerobactin siderophore biosynthesis IucA/IucC N-terminal" evidence="1">
    <location>
        <begin position="269"/>
        <end position="497"/>
    </location>
</feature>
<dbReference type="OrthoDB" id="2117718at2759"/>
<name>A0A9W7ZRS8_9FUNG</name>
<comment type="caution">
    <text evidence="3">The sequence shown here is derived from an EMBL/GenBank/DDBJ whole genome shotgun (WGS) entry which is preliminary data.</text>
</comment>
<accession>A0A9W7ZRS8</accession>
<organism evidence="3 4">
    <name type="scientific">Tieghemiomyces parasiticus</name>
    <dbReference type="NCBI Taxonomy" id="78921"/>
    <lineage>
        <taxon>Eukaryota</taxon>
        <taxon>Fungi</taxon>
        <taxon>Fungi incertae sedis</taxon>
        <taxon>Zoopagomycota</taxon>
        <taxon>Kickxellomycotina</taxon>
        <taxon>Dimargaritomycetes</taxon>
        <taxon>Dimargaritales</taxon>
        <taxon>Dimargaritaceae</taxon>
        <taxon>Tieghemiomyces</taxon>
    </lineage>
</organism>
<gene>
    <name evidence="3" type="ORF">IWQ60_010322</name>
</gene>
<dbReference type="PANTHER" id="PTHR34384:SF5">
    <property type="entry name" value="L-2,3-DIAMINOPROPANOATE--CITRATE LIGASE"/>
    <property type="match status" value="1"/>
</dbReference>
<evidence type="ECO:0000313" key="3">
    <source>
        <dbReference type="EMBL" id="KAJ1911053.1"/>
    </source>
</evidence>
<dbReference type="InterPro" id="IPR007310">
    <property type="entry name" value="Aerobactin_biosyn_IucA/IucC_N"/>
</dbReference>
<dbReference type="Pfam" id="PF04183">
    <property type="entry name" value="IucA_IucC"/>
    <property type="match status" value="1"/>
</dbReference>
<evidence type="ECO:0008006" key="5">
    <source>
        <dbReference type="Google" id="ProtNLM"/>
    </source>
</evidence>
<dbReference type="PANTHER" id="PTHR34384">
    <property type="entry name" value="L-2,3-DIAMINOPROPANOATE--CITRATE LIGASE"/>
    <property type="match status" value="1"/>
</dbReference>
<feature type="domain" description="Aerobactin siderophore biosynthesis IucA/IucC-like C-terminal" evidence="2">
    <location>
        <begin position="521"/>
        <end position="686"/>
    </location>
</feature>
<reference evidence="3" key="1">
    <citation type="submission" date="2022-07" db="EMBL/GenBank/DDBJ databases">
        <title>Phylogenomic reconstructions and comparative analyses of Kickxellomycotina fungi.</title>
        <authorList>
            <person name="Reynolds N.K."/>
            <person name="Stajich J.E."/>
            <person name="Barry K."/>
            <person name="Grigoriev I.V."/>
            <person name="Crous P."/>
            <person name="Smith M.E."/>
        </authorList>
    </citation>
    <scope>NUCLEOTIDE SEQUENCE</scope>
    <source>
        <strain evidence="3">RSA 861</strain>
    </source>
</reference>
<dbReference type="EMBL" id="JANBPT010000974">
    <property type="protein sequence ID" value="KAJ1911053.1"/>
    <property type="molecule type" value="Genomic_DNA"/>
</dbReference>
<evidence type="ECO:0000259" key="1">
    <source>
        <dbReference type="Pfam" id="PF04183"/>
    </source>
</evidence>
<dbReference type="Proteomes" id="UP001150569">
    <property type="component" value="Unassembled WGS sequence"/>
</dbReference>
<evidence type="ECO:0000259" key="2">
    <source>
        <dbReference type="Pfam" id="PF06276"/>
    </source>
</evidence>
<evidence type="ECO:0000313" key="4">
    <source>
        <dbReference type="Proteomes" id="UP001150569"/>
    </source>
</evidence>
<protein>
    <recommendedName>
        <fullName evidence="5">Aerobactin siderophore biosynthesis IucA/IucC N-terminal domain-containing protein</fullName>
    </recommendedName>
</protein>
<dbReference type="Pfam" id="PF06276">
    <property type="entry name" value="FhuF"/>
    <property type="match status" value="1"/>
</dbReference>
<dbReference type="GO" id="GO:0019290">
    <property type="term" value="P:siderophore biosynthetic process"/>
    <property type="evidence" value="ECO:0007669"/>
    <property type="project" value="InterPro"/>
</dbReference>
<dbReference type="GO" id="GO:0016881">
    <property type="term" value="F:acid-amino acid ligase activity"/>
    <property type="evidence" value="ECO:0007669"/>
    <property type="project" value="UniProtKB-ARBA"/>
</dbReference>
<dbReference type="AlphaFoldDB" id="A0A9W7ZRS8"/>
<sequence length="720" mass="78787">MSSEILTAPASRTNVAALPPALLTYFTTTLATPSSSSPATSNAAPLERIQTIGAHQIADPQLRAERAGLARLISCLANERLVRVDLVTLPCVEPAAGSEAQGSRQRRHRLVMVIRQPDTPAESSVTPEAKGIGSTSAADVETEKLYGVGPAEAVFYLGALHRPVTDASQPLVPTKTTTVPAGCEVTSSRVTFLDPEECGSPLYLGSLLDPNADLKVVRQVDTLMAYVAAWNRFETDIVREICREMANSMVNQAHIYAHRPAIPNLSSSALAWENSIIEGHATHPMNKARYAIPPLEPLAIGEDLSHPTILFATAPRAELQVRGPFEALLAPLLNRAGLNPADRAAADEEDRIVFPIHERQLPNIMSRFPYVRILPVTTTAVAQASLRTVVPNARPDINLKLPLGIKVSSALRTITPWTTYLGPGLRPVLQRILPSSDDVPSDDGQRPCLVVAHETASVVARHPDSDVAKHLSALIREDAATLVRPLGEQVAVCAALTEYGPDGVPYVVSAWGLHTQPQRLDFLDRYVTLYLRAFLPPVVRHGFTFEAHQQNVLVRYSPEQAGRVVGFVVRDFGGIKVHQPTLMATTAPDHIQMDAIPDGSAEAHHLEDVYDLAYHTMFQMNLHRLIRALDLHYNGQGWAVVRRILRAQLDALEAQENDREGGELKYAANLRRRWLGATEVSYKCFITMKVDGLYRDYIYTNVPNLLLYVDEGVGVSLNAV</sequence>
<dbReference type="Gene3D" id="1.10.510.40">
    <property type="match status" value="1"/>
</dbReference>